<evidence type="ECO:0000313" key="4">
    <source>
        <dbReference type="Proteomes" id="UP001151760"/>
    </source>
</evidence>
<protein>
    <submittedName>
        <fullName evidence="3">Uncharacterized protein</fullName>
    </submittedName>
</protein>
<name>A0ABQ5BKF6_9ASTR</name>
<feature type="compositionally biased region" description="Basic and acidic residues" evidence="2">
    <location>
        <begin position="71"/>
        <end position="81"/>
    </location>
</feature>
<feature type="coiled-coil region" evidence="1">
    <location>
        <begin position="182"/>
        <end position="209"/>
    </location>
</feature>
<dbReference type="EMBL" id="BQNB010013337">
    <property type="protein sequence ID" value="GJT14719.1"/>
    <property type="molecule type" value="Genomic_DNA"/>
</dbReference>
<accession>A0ABQ5BKF6</accession>
<comment type="caution">
    <text evidence="3">The sequence shown here is derived from an EMBL/GenBank/DDBJ whole genome shotgun (WGS) entry which is preliminary data.</text>
</comment>
<gene>
    <name evidence="3" type="ORF">Tco_0873425</name>
</gene>
<keyword evidence="4" id="KW-1185">Reference proteome</keyword>
<feature type="compositionally biased region" description="Polar residues" evidence="2">
    <location>
        <begin position="52"/>
        <end position="70"/>
    </location>
</feature>
<reference evidence="3" key="1">
    <citation type="journal article" date="2022" name="Int. J. Mol. Sci.">
        <title>Draft Genome of Tanacetum Coccineum: Genomic Comparison of Closely Related Tanacetum-Family Plants.</title>
        <authorList>
            <person name="Yamashiro T."/>
            <person name="Shiraishi A."/>
            <person name="Nakayama K."/>
            <person name="Satake H."/>
        </authorList>
    </citation>
    <scope>NUCLEOTIDE SEQUENCE</scope>
</reference>
<sequence>MLGNILVYLRNDVVTEGVTLEVCLVTEGATLEACLVTKDITMDDYLVAKQSTVDSSTSSEQQNKCNSLRNECSRSRKENKSSDNQSSSLGNDAYADIGPLYDSDTVYEVYHDMFENMFVYGIQNLEQPESIPDTYMVNENNSNIISNIPNIDADKNKEEHDYVDDEEKGKYDQYVQPLLKRKNELEKKNQEFLKQINDLDNKLRKAGQTDQTLRMLLPKEDNVQTEKQGRGFENKNDVENPSLLNKAKELAPSLYNIDEIGQDFLSDHKINSEEKLKCKAEKHLKYEKDFAKLEAHFTFLELKSQKQSLTSVQYGHVLSDKSDEAKIKFDTEDLGTINIE</sequence>
<evidence type="ECO:0000313" key="3">
    <source>
        <dbReference type="EMBL" id="GJT14719.1"/>
    </source>
</evidence>
<proteinExistence type="predicted"/>
<reference evidence="3" key="2">
    <citation type="submission" date="2022-01" db="EMBL/GenBank/DDBJ databases">
        <authorList>
            <person name="Yamashiro T."/>
            <person name="Shiraishi A."/>
            <person name="Satake H."/>
            <person name="Nakayama K."/>
        </authorList>
    </citation>
    <scope>NUCLEOTIDE SEQUENCE</scope>
</reference>
<feature type="region of interest" description="Disordered" evidence="2">
    <location>
        <begin position="52"/>
        <end position="94"/>
    </location>
</feature>
<organism evidence="3 4">
    <name type="scientific">Tanacetum coccineum</name>
    <dbReference type="NCBI Taxonomy" id="301880"/>
    <lineage>
        <taxon>Eukaryota</taxon>
        <taxon>Viridiplantae</taxon>
        <taxon>Streptophyta</taxon>
        <taxon>Embryophyta</taxon>
        <taxon>Tracheophyta</taxon>
        <taxon>Spermatophyta</taxon>
        <taxon>Magnoliopsida</taxon>
        <taxon>eudicotyledons</taxon>
        <taxon>Gunneridae</taxon>
        <taxon>Pentapetalae</taxon>
        <taxon>asterids</taxon>
        <taxon>campanulids</taxon>
        <taxon>Asterales</taxon>
        <taxon>Asteraceae</taxon>
        <taxon>Asteroideae</taxon>
        <taxon>Anthemideae</taxon>
        <taxon>Anthemidinae</taxon>
        <taxon>Tanacetum</taxon>
    </lineage>
</organism>
<evidence type="ECO:0000256" key="2">
    <source>
        <dbReference type="SAM" id="MobiDB-lite"/>
    </source>
</evidence>
<evidence type="ECO:0000256" key="1">
    <source>
        <dbReference type="SAM" id="Coils"/>
    </source>
</evidence>
<keyword evidence="1" id="KW-0175">Coiled coil</keyword>
<dbReference type="Proteomes" id="UP001151760">
    <property type="component" value="Unassembled WGS sequence"/>
</dbReference>